<gene>
    <name evidence="2" type="ORF">CC84DRAFT_1160440</name>
</gene>
<dbReference type="AlphaFoldDB" id="A0A177CPT7"/>
<dbReference type="OrthoDB" id="1577640at2759"/>
<reference evidence="2 3" key="1">
    <citation type="submission" date="2016-05" db="EMBL/GenBank/DDBJ databases">
        <title>Comparative analysis of secretome profiles of manganese(II)-oxidizing ascomycete fungi.</title>
        <authorList>
            <consortium name="DOE Joint Genome Institute"/>
            <person name="Zeiner C.A."/>
            <person name="Purvine S.O."/>
            <person name="Zink E.M."/>
            <person name="Wu S."/>
            <person name="Pasa-Tolic L."/>
            <person name="Chaput D.L."/>
            <person name="Haridas S."/>
            <person name="Grigoriev I.V."/>
            <person name="Santelli C.M."/>
            <person name="Hansel C.M."/>
        </authorList>
    </citation>
    <scope>NUCLEOTIDE SEQUENCE [LARGE SCALE GENOMIC DNA]</scope>
    <source>
        <strain evidence="2 3">AP3s5-JAC2a</strain>
    </source>
</reference>
<feature type="region of interest" description="Disordered" evidence="1">
    <location>
        <begin position="885"/>
        <end position="912"/>
    </location>
</feature>
<name>A0A177CPT7_9PLEO</name>
<dbReference type="RefSeq" id="XP_018039606.1">
    <property type="nucleotide sequence ID" value="XM_018177503.1"/>
</dbReference>
<feature type="compositionally biased region" description="Polar residues" evidence="1">
    <location>
        <begin position="790"/>
        <end position="833"/>
    </location>
</feature>
<dbReference type="InParanoid" id="A0A177CPT7"/>
<dbReference type="GeneID" id="28760989"/>
<dbReference type="Proteomes" id="UP000077069">
    <property type="component" value="Unassembled WGS sequence"/>
</dbReference>
<evidence type="ECO:0000313" key="3">
    <source>
        <dbReference type="Proteomes" id="UP000077069"/>
    </source>
</evidence>
<sequence>MNKFIAKSLQDTDPQLRGGAFWTLKEATDIIRHKRSRITRYFCKNLESSSATSSPLTEQIKDVGQQLPRDRVATNLGSFHNMLVSNDVFNQMALEIKRRFYRDDVSQMISVRSVVRRVVSDYHTGHFSQYDAQLDVHWDVIQCMRARYGDRTPSIGSVIVLTGSSLYAQATTCEKYVSQTWPKTGKILIEALDRFLQEKSTVDIEIGDKALNLIEKSPGQLRFSTRGGTAFSVDIAQQLGWLGSALGISPFGDQVAYAKPKVTINPIREFPDIVIQFEHSIIHATENACWLPLFSGAVIAAGFPIPNRANETGLEIALELLAGISGVHHAVEIQGGVVMKGFSHIFIPIRKRGDRIQWHAIFSTDPNTPITYHEGLSQCGSRALLEEVSLDDLKTCRSIVGWCSVAQSRLGSDLTNYENIYYSAATDKTTSTKCSKASLGFQQFGMAALDFEFGVTEGKCHFKRDGPYRNIVTWAERTPIVLYDTADRRGWLVPASEVLLHIIQCKHRQGFFEVDGKRIALDTNIAVDSTAKDVLLKNRSIKLSDEEKHTFESEIASIWSLLEFLIAENVADEQRSSGHDFKPPWGDILQGFEFNAVVEQHSPFRKKEAKLFDTNGGWPRLSRDIDALVLLANGFEEIIVPAVERSNDRLCRIWQHAPKGKDFLAAGTPILQRLYETAGCPLDRKYLTTSGSKLQWHQGTSMLFDPCAEPTRAQCSCNRLQQILTRSAMTRTIPPEHFKDRGAVIFGHDGSFLADKLRKPRAPAAKISGIYSLENVPLPPIVTQRDSDDASSSDGEMSEDNGSTTRTDHTPCSLSSGTTVSTQDITLTPLTSSSRKRQRLPEPCDFNTSDGYEGHDDNEEVGLDIEHKRFKNADPQHKLESRCVTLGHSSSERVRNKHQDDPGTEERVMSSAGTPDSLLDCYADKVSALMKLVPGRDDVCGAAGSPRTTRLSVRLMDQMSEHSLRRKNGFYQEASS</sequence>
<dbReference type="STRING" id="1460663.A0A177CPT7"/>
<organism evidence="2 3">
    <name type="scientific">Paraphaeosphaeria sporulosa</name>
    <dbReference type="NCBI Taxonomy" id="1460663"/>
    <lineage>
        <taxon>Eukaryota</taxon>
        <taxon>Fungi</taxon>
        <taxon>Dikarya</taxon>
        <taxon>Ascomycota</taxon>
        <taxon>Pezizomycotina</taxon>
        <taxon>Dothideomycetes</taxon>
        <taxon>Pleosporomycetidae</taxon>
        <taxon>Pleosporales</taxon>
        <taxon>Massarineae</taxon>
        <taxon>Didymosphaeriaceae</taxon>
        <taxon>Paraphaeosphaeria</taxon>
    </lineage>
</organism>
<accession>A0A177CPT7</accession>
<protein>
    <submittedName>
        <fullName evidence="2">Uncharacterized protein</fullName>
    </submittedName>
</protein>
<evidence type="ECO:0000256" key="1">
    <source>
        <dbReference type="SAM" id="MobiDB-lite"/>
    </source>
</evidence>
<proteinExistence type="predicted"/>
<keyword evidence="3" id="KW-1185">Reference proteome</keyword>
<dbReference type="EMBL" id="KV441549">
    <property type="protein sequence ID" value="OAG09241.1"/>
    <property type="molecule type" value="Genomic_DNA"/>
</dbReference>
<evidence type="ECO:0000313" key="2">
    <source>
        <dbReference type="EMBL" id="OAG09241.1"/>
    </source>
</evidence>
<feature type="compositionally biased region" description="Basic and acidic residues" evidence="1">
    <location>
        <begin position="890"/>
        <end position="908"/>
    </location>
</feature>
<feature type="region of interest" description="Disordered" evidence="1">
    <location>
        <begin position="779"/>
        <end position="858"/>
    </location>
</feature>